<keyword evidence="1" id="KW-1133">Transmembrane helix</keyword>
<evidence type="ECO:0000259" key="2">
    <source>
        <dbReference type="Pfam" id="PF01909"/>
    </source>
</evidence>
<feature type="transmembrane region" description="Helical" evidence="1">
    <location>
        <begin position="226"/>
        <end position="244"/>
    </location>
</feature>
<dbReference type="EMBL" id="MFJK01000014">
    <property type="protein sequence ID" value="OGG18435.1"/>
    <property type="molecule type" value="Genomic_DNA"/>
</dbReference>
<dbReference type="InterPro" id="IPR043519">
    <property type="entry name" value="NT_sf"/>
</dbReference>
<dbReference type="STRING" id="1798381.A2721_01455"/>
<name>A0A1F6A1A9_9BACT</name>
<dbReference type="AlphaFoldDB" id="A0A1F6A1A9"/>
<protein>
    <recommendedName>
        <fullName evidence="2">Polymerase nucleotidyl transferase domain-containing protein</fullName>
    </recommendedName>
</protein>
<evidence type="ECO:0000313" key="3">
    <source>
        <dbReference type="EMBL" id="OGG18435.1"/>
    </source>
</evidence>
<keyword evidence="1" id="KW-0472">Membrane</keyword>
<proteinExistence type="predicted"/>
<keyword evidence="1" id="KW-0812">Transmembrane</keyword>
<feature type="domain" description="Polymerase nucleotidyl transferase" evidence="2">
    <location>
        <begin position="82"/>
        <end position="122"/>
    </location>
</feature>
<evidence type="ECO:0000313" key="4">
    <source>
        <dbReference type="Proteomes" id="UP000177871"/>
    </source>
</evidence>
<dbReference type="InterPro" id="IPR002934">
    <property type="entry name" value="Polymerase_NTP_transf_dom"/>
</dbReference>
<gene>
    <name evidence="3" type="ORF">A2721_01455</name>
</gene>
<reference evidence="3 4" key="1">
    <citation type="journal article" date="2016" name="Nat. Commun.">
        <title>Thousands of microbial genomes shed light on interconnected biogeochemical processes in an aquifer system.</title>
        <authorList>
            <person name="Anantharaman K."/>
            <person name="Brown C.T."/>
            <person name="Hug L.A."/>
            <person name="Sharon I."/>
            <person name="Castelle C.J."/>
            <person name="Probst A.J."/>
            <person name="Thomas B.C."/>
            <person name="Singh A."/>
            <person name="Wilkins M.J."/>
            <person name="Karaoz U."/>
            <person name="Brodie E.L."/>
            <person name="Williams K.H."/>
            <person name="Hubbard S.S."/>
            <person name="Banfield J.F."/>
        </authorList>
    </citation>
    <scope>NUCLEOTIDE SEQUENCE [LARGE SCALE GENOMIC DNA]</scope>
</reference>
<dbReference type="GO" id="GO:0016779">
    <property type="term" value="F:nucleotidyltransferase activity"/>
    <property type="evidence" value="ECO:0007669"/>
    <property type="project" value="InterPro"/>
</dbReference>
<dbReference type="Gene3D" id="3.30.460.10">
    <property type="entry name" value="Beta Polymerase, domain 2"/>
    <property type="match status" value="1"/>
</dbReference>
<evidence type="ECO:0000256" key="1">
    <source>
        <dbReference type="SAM" id="Phobius"/>
    </source>
</evidence>
<accession>A0A1F6A1A9</accession>
<dbReference type="Proteomes" id="UP000177871">
    <property type="component" value="Unassembled WGS sequence"/>
</dbReference>
<sequence>MRVKFNEFLALVYADIFDYPLTQEEMRLWQVVPGFQQMKADLADEKVERKGSFLFLKGRGKLVGLRKEREEISKKKLLKTLRLLEILRKVWTVKAVFVTGSVAAGNAKEESDIDLMIVTKQGSLWVTRLTVVGILKAMGKYRGNQGNQGDKICPNIFLDEDHLGIGERNLYTAHEVLQARCVFDRGGIYLEWLRKNRWVKEYLPKAYKYQILNIKYQKYRLNHKNFFGVLLLIELMAFLGQYLFMKVKITNERVGWGYAFFHPRDLSVEVYQEFFRRLKRVNVIQ</sequence>
<dbReference type="SUPFAM" id="SSF81301">
    <property type="entry name" value="Nucleotidyltransferase"/>
    <property type="match status" value="1"/>
</dbReference>
<dbReference type="CDD" id="cd05403">
    <property type="entry name" value="NT_KNTase_like"/>
    <property type="match status" value="1"/>
</dbReference>
<comment type="caution">
    <text evidence="3">The sequence shown here is derived from an EMBL/GenBank/DDBJ whole genome shotgun (WGS) entry which is preliminary data.</text>
</comment>
<organism evidence="3 4">
    <name type="scientific">Candidatus Gottesmanbacteria bacterium RIFCSPHIGHO2_01_FULL_47_48</name>
    <dbReference type="NCBI Taxonomy" id="1798381"/>
    <lineage>
        <taxon>Bacteria</taxon>
        <taxon>Candidatus Gottesmaniibacteriota</taxon>
    </lineage>
</organism>
<dbReference type="Pfam" id="PF01909">
    <property type="entry name" value="NTP_transf_2"/>
    <property type="match status" value="1"/>
</dbReference>